<gene>
    <name evidence="2" type="primary">iolB</name>
    <name evidence="2" type="ORF">SH1V18_17480</name>
</gene>
<dbReference type="RefSeq" id="WP_281814687.1">
    <property type="nucleotide sequence ID" value="NZ_BRLB01000003.1"/>
</dbReference>
<dbReference type="AlphaFoldDB" id="A0A9W6DFB1"/>
<sequence length="263" mass="30763">MVVRREKEYEYGYNPITELEGKHSEMKMDMGIIRVKEDYVYENAEPKERAILLINGNIKFQWDDKEAIVKRDSCFDENPICLHMPKDKKVIITGLSESELCYEAVCNDNVFDTKLYEGEDCNSDVFGKDTLSNTSIRTVRTIIDDDIAPYSNLVIGEVINHPGKWSSYPPHYHVQPEVYYYKFLPDSGFGFSLIGDEVSKVENRSVSLVTSNVVHPQCSAPGYAMYYVWMIPHLKEKRWLKDRIFEDKHKWLCEKDAKIWYQK</sequence>
<dbReference type="PANTHER" id="PTHR39193:SF1">
    <property type="entry name" value="5-DEOXY-GLUCURONATE ISOMERASE"/>
    <property type="match status" value="1"/>
</dbReference>
<dbReference type="Gene3D" id="2.60.120.10">
    <property type="entry name" value="Jelly Rolls"/>
    <property type="match status" value="2"/>
</dbReference>
<evidence type="ECO:0000313" key="3">
    <source>
        <dbReference type="Proteomes" id="UP001144256"/>
    </source>
</evidence>
<dbReference type="InterPro" id="IPR021120">
    <property type="entry name" value="KduI/IolB_isomerase"/>
</dbReference>
<evidence type="ECO:0000256" key="1">
    <source>
        <dbReference type="ARBA" id="ARBA00023235"/>
    </source>
</evidence>
<dbReference type="SUPFAM" id="SSF51182">
    <property type="entry name" value="RmlC-like cupins"/>
    <property type="match status" value="1"/>
</dbReference>
<proteinExistence type="predicted"/>
<dbReference type="Pfam" id="PF04962">
    <property type="entry name" value="KduI"/>
    <property type="match status" value="1"/>
</dbReference>
<keyword evidence="1 2" id="KW-0413">Isomerase</keyword>
<evidence type="ECO:0000313" key="2">
    <source>
        <dbReference type="EMBL" id="GKX29268.1"/>
    </source>
</evidence>
<dbReference type="PANTHER" id="PTHR39193">
    <property type="entry name" value="5-DEOXY-GLUCURONATE ISOMERASE"/>
    <property type="match status" value="1"/>
</dbReference>
<name>A0A9W6DFB1_9FIRM</name>
<dbReference type="Proteomes" id="UP001144256">
    <property type="component" value="Unassembled WGS sequence"/>
</dbReference>
<accession>A0A9W6DFB1</accession>
<dbReference type="GO" id="GO:0008880">
    <property type="term" value="F:glucuronate isomerase activity"/>
    <property type="evidence" value="ECO:0007669"/>
    <property type="project" value="InterPro"/>
</dbReference>
<dbReference type="InterPro" id="IPR011051">
    <property type="entry name" value="RmlC_Cupin_sf"/>
</dbReference>
<dbReference type="InterPro" id="IPR014710">
    <property type="entry name" value="RmlC-like_jellyroll"/>
</dbReference>
<reference evidence="2" key="1">
    <citation type="submission" date="2022-06" db="EMBL/GenBank/DDBJ databases">
        <title>Vallitalea longa sp. nov., an anaerobic bacterium isolated from marine sediment.</title>
        <authorList>
            <person name="Hirano S."/>
            <person name="Terahara T."/>
            <person name="Mori K."/>
            <person name="Hamada M."/>
            <person name="Matsumoto R."/>
            <person name="Kobayashi T."/>
        </authorList>
    </citation>
    <scope>NUCLEOTIDE SEQUENCE</scope>
    <source>
        <strain evidence="2">SH18-1</strain>
    </source>
</reference>
<dbReference type="GO" id="GO:0019310">
    <property type="term" value="P:inositol catabolic process"/>
    <property type="evidence" value="ECO:0007669"/>
    <property type="project" value="InterPro"/>
</dbReference>
<dbReference type="EMBL" id="BRLB01000003">
    <property type="protein sequence ID" value="GKX29268.1"/>
    <property type="molecule type" value="Genomic_DNA"/>
</dbReference>
<organism evidence="2 3">
    <name type="scientific">Vallitalea longa</name>
    <dbReference type="NCBI Taxonomy" id="2936439"/>
    <lineage>
        <taxon>Bacteria</taxon>
        <taxon>Bacillati</taxon>
        <taxon>Bacillota</taxon>
        <taxon>Clostridia</taxon>
        <taxon>Lachnospirales</taxon>
        <taxon>Vallitaleaceae</taxon>
        <taxon>Vallitalea</taxon>
    </lineage>
</organism>
<comment type="caution">
    <text evidence="2">The sequence shown here is derived from an EMBL/GenBank/DDBJ whole genome shotgun (WGS) entry which is preliminary data.</text>
</comment>
<keyword evidence="3" id="KW-1185">Reference proteome</keyword>
<dbReference type="InterPro" id="IPR024203">
    <property type="entry name" value="Deoxy-glucuronate_isom_IolB"/>
</dbReference>
<protein>
    <submittedName>
        <fullName evidence="2">5-deoxy-glucuronate isomerase</fullName>
    </submittedName>
</protein>
<dbReference type="PIRSF" id="PIRSF036628">
    <property type="entry name" value="IolB"/>
    <property type="match status" value="1"/>
</dbReference>